<keyword evidence="2" id="KW-1185">Reference proteome</keyword>
<dbReference type="InterPro" id="IPR021228">
    <property type="entry name" value="BrxD"/>
</dbReference>
<evidence type="ECO:0000313" key="2">
    <source>
        <dbReference type="Proteomes" id="UP000516160"/>
    </source>
</evidence>
<protein>
    <submittedName>
        <fullName evidence="1">DUF2791 family P-loop domain-containing protein</fullName>
    </submittedName>
</protein>
<dbReference type="RefSeq" id="WP_213167603.1">
    <property type="nucleotide sequence ID" value="NZ_CP058559.1"/>
</dbReference>
<evidence type="ECO:0000313" key="1">
    <source>
        <dbReference type="EMBL" id="QNO13940.1"/>
    </source>
</evidence>
<accession>A0A7G9W5H8</accession>
<reference evidence="1 2" key="1">
    <citation type="submission" date="2020-07" db="EMBL/GenBank/DDBJ databases">
        <title>Alkalicella. sp. LB2 genome.</title>
        <authorList>
            <person name="Postec A."/>
            <person name="Quemeneur M."/>
        </authorList>
    </citation>
    <scope>NUCLEOTIDE SEQUENCE [LARGE SCALE GENOMIC DNA]</scope>
    <source>
        <strain evidence="1 2">LB2</strain>
    </source>
</reference>
<dbReference type="EMBL" id="CP058559">
    <property type="protein sequence ID" value="QNO13940.1"/>
    <property type="molecule type" value="Genomic_DNA"/>
</dbReference>
<dbReference type="AlphaFoldDB" id="A0A7G9W5H8"/>
<name>A0A7G9W5H8_ALKCA</name>
<dbReference type="Pfam" id="PF10923">
    <property type="entry name" value="BrxC_BrxD"/>
    <property type="match status" value="1"/>
</dbReference>
<dbReference type="Proteomes" id="UP000516160">
    <property type="component" value="Chromosome"/>
</dbReference>
<dbReference type="KEGG" id="acae:HYG86_03730"/>
<sequence>MSSLKNLSSEDFHDELAEISRCLEVVNRGYGSLKIICSEDDNSTSTIINSTKEQGLDNNFVLTEIKISNEFKVTSLQELYSNIMQNLIVQRQGVITPTSFEAIFQIWLERIRSYPDKNVAQGEIFSIISELEKHSVVFAKAFLSYIKSKINGDSESSSALASLLMGKNEDNCTVGDKGLDQKQHEPIKFLKAFAKLVQYIGFSGILIIVDDLQLVLNERSDLRAGCYDVLKSLLDAIKSDTLQGCMFLFGSTYDIVEDQLRGFYSDYGLCQRLGSMDHRNTDTYDVKNTVMFVK</sequence>
<gene>
    <name evidence="1" type="ORF">HYG86_03730</name>
</gene>
<proteinExistence type="predicted"/>
<organism evidence="1 2">
    <name type="scientific">Alkalicella caledoniensis</name>
    <dbReference type="NCBI Taxonomy" id="2731377"/>
    <lineage>
        <taxon>Bacteria</taxon>
        <taxon>Bacillati</taxon>
        <taxon>Bacillota</taxon>
        <taxon>Clostridia</taxon>
        <taxon>Eubacteriales</taxon>
        <taxon>Proteinivoracaceae</taxon>
        <taxon>Alkalicella</taxon>
    </lineage>
</organism>